<comment type="similarity">
    <text evidence="7">Belongs to the zinc-containing alcohol dehydrogenase family.</text>
</comment>
<dbReference type="RefSeq" id="WP_274188336.1">
    <property type="nucleotide sequence ID" value="NZ_BAABHN010000020.1"/>
</dbReference>
<dbReference type="EMBL" id="JBHSIM010000020">
    <property type="protein sequence ID" value="MFC4832753.1"/>
    <property type="molecule type" value="Genomic_DNA"/>
</dbReference>
<dbReference type="Proteomes" id="UP001595909">
    <property type="component" value="Unassembled WGS sequence"/>
</dbReference>
<comment type="caution">
    <text evidence="9">The sequence shown here is derived from an EMBL/GenBank/DDBJ whole genome shotgun (WGS) entry which is preliminary data.</text>
</comment>
<dbReference type="EC" id="1.1.1.2" evidence="5"/>
<protein>
    <recommendedName>
        <fullName evidence="5">alcohol dehydrogenase (NADP(+))</fullName>
        <ecNumber evidence="5">1.1.1.2</ecNumber>
    </recommendedName>
</protein>
<evidence type="ECO:0000256" key="4">
    <source>
        <dbReference type="ARBA" id="ARBA00023002"/>
    </source>
</evidence>
<dbReference type="InterPro" id="IPR002328">
    <property type="entry name" value="ADH_Zn_CS"/>
</dbReference>
<dbReference type="PANTHER" id="PTHR42683">
    <property type="entry name" value="ALDEHYDE REDUCTASE"/>
    <property type="match status" value="1"/>
</dbReference>
<dbReference type="InterPro" id="IPR047109">
    <property type="entry name" value="CAD-like"/>
</dbReference>
<proteinExistence type="inferred from homology"/>
<dbReference type="PROSITE" id="PS00059">
    <property type="entry name" value="ADH_ZINC"/>
    <property type="match status" value="1"/>
</dbReference>
<dbReference type="Gene3D" id="3.90.180.10">
    <property type="entry name" value="Medium-chain alcohol dehydrogenases, catalytic domain"/>
    <property type="match status" value="1"/>
</dbReference>
<keyword evidence="2 7" id="KW-0479">Metal-binding</keyword>
<dbReference type="InterPro" id="IPR013154">
    <property type="entry name" value="ADH-like_N"/>
</dbReference>
<evidence type="ECO:0000256" key="5">
    <source>
        <dbReference type="ARBA" id="ARBA00024074"/>
    </source>
</evidence>
<dbReference type="SUPFAM" id="SSF50129">
    <property type="entry name" value="GroES-like"/>
    <property type="match status" value="1"/>
</dbReference>
<organism evidence="9 10">
    <name type="scientific">Actinomycetospora chibensis</name>
    <dbReference type="NCBI Taxonomy" id="663606"/>
    <lineage>
        <taxon>Bacteria</taxon>
        <taxon>Bacillati</taxon>
        <taxon>Actinomycetota</taxon>
        <taxon>Actinomycetes</taxon>
        <taxon>Pseudonocardiales</taxon>
        <taxon>Pseudonocardiaceae</taxon>
        <taxon>Actinomycetospora</taxon>
    </lineage>
</organism>
<dbReference type="SUPFAM" id="SSF51735">
    <property type="entry name" value="NAD(P)-binding Rossmann-fold domains"/>
    <property type="match status" value="1"/>
</dbReference>
<sequence length="344" mass="35494">MHEVTGWAAHAPGAAPAPWTFERRDPGERDVVVRVTYCGLCATDLHALRHGDPASFPLVAGHEMVGEVTAVGSGVTGFAAGDAVAVGNIIGSCGVCRECRAGRENDCREFPTLTYGGVDRVSGGITQGGFSREIIVDEHFVHASPTGLDPAGVAPLLCAGITTWSPLRRFGAGPGTTVGVVGVGGLGHLALRFAHALGAETVAFTSSASKADAARTLGADDVVLSSDAKEMDAQHRRCDIVLDTTGASLDLAPYLAALAVDGTFVLAGIPTRPLSIDPMSLVVGEKRIAGTGSGGVPDTRQMLAFCGEHGITADVEVVPVERLGEAMDRLARGDVRFRFSVDLG</sequence>
<evidence type="ECO:0000256" key="2">
    <source>
        <dbReference type="ARBA" id="ARBA00022723"/>
    </source>
</evidence>
<evidence type="ECO:0000256" key="1">
    <source>
        <dbReference type="ARBA" id="ARBA00001947"/>
    </source>
</evidence>
<comment type="cofactor">
    <cofactor evidence="1 7">
        <name>Zn(2+)</name>
        <dbReference type="ChEBI" id="CHEBI:29105"/>
    </cofactor>
</comment>
<dbReference type="Pfam" id="PF00107">
    <property type="entry name" value="ADH_zinc_N"/>
    <property type="match status" value="1"/>
</dbReference>
<gene>
    <name evidence="9" type="ORF">ACFPEL_10050</name>
</gene>
<feature type="domain" description="Enoyl reductase (ER)" evidence="8">
    <location>
        <begin position="13"/>
        <end position="335"/>
    </location>
</feature>
<keyword evidence="3 7" id="KW-0862">Zinc</keyword>
<evidence type="ECO:0000313" key="10">
    <source>
        <dbReference type="Proteomes" id="UP001595909"/>
    </source>
</evidence>
<dbReference type="GO" id="GO:0016491">
    <property type="term" value="F:oxidoreductase activity"/>
    <property type="evidence" value="ECO:0007669"/>
    <property type="project" value="UniProtKB-KW"/>
</dbReference>
<dbReference type="InterPro" id="IPR013149">
    <property type="entry name" value="ADH-like_C"/>
</dbReference>
<evidence type="ECO:0000313" key="9">
    <source>
        <dbReference type="EMBL" id="MFC4832753.1"/>
    </source>
</evidence>
<dbReference type="PROSITE" id="PS00065">
    <property type="entry name" value="D_2_HYDROXYACID_DH_1"/>
    <property type="match status" value="1"/>
</dbReference>
<evidence type="ECO:0000256" key="7">
    <source>
        <dbReference type="RuleBase" id="RU361277"/>
    </source>
</evidence>
<name>A0ABV9RHK6_9PSEU</name>
<keyword evidence="10" id="KW-1185">Reference proteome</keyword>
<accession>A0ABV9RHK6</accession>
<evidence type="ECO:0000256" key="3">
    <source>
        <dbReference type="ARBA" id="ARBA00022833"/>
    </source>
</evidence>
<dbReference type="Pfam" id="PF08240">
    <property type="entry name" value="ADH_N"/>
    <property type="match status" value="1"/>
</dbReference>
<dbReference type="CDD" id="cd05283">
    <property type="entry name" value="CAD1"/>
    <property type="match status" value="1"/>
</dbReference>
<evidence type="ECO:0000259" key="8">
    <source>
        <dbReference type="SMART" id="SM00829"/>
    </source>
</evidence>
<dbReference type="Gene3D" id="3.40.50.720">
    <property type="entry name" value="NAD(P)-binding Rossmann-like Domain"/>
    <property type="match status" value="1"/>
</dbReference>
<dbReference type="InterPro" id="IPR029752">
    <property type="entry name" value="D-isomer_DH_CS1"/>
</dbReference>
<comment type="catalytic activity">
    <reaction evidence="6">
        <text>a primary alcohol + NADP(+) = an aldehyde + NADPH + H(+)</text>
        <dbReference type="Rhea" id="RHEA:15937"/>
        <dbReference type="ChEBI" id="CHEBI:15378"/>
        <dbReference type="ChEBI" id="CHEBI:15734"/>
        <dbReference type="ChEBI" id="CHEBI:17478"/>
        <dbReference type="ChEBI" id="CHEBI:57783"/>
        <dbReference type="ChEBI" id="CHEBI:58349"/>
        <dbReference type="EC" id="1.1.1.2"/>
    </reaction>
</comment>
<keyword evidence="4 9" id="KW-0560">Oxidoreductase</keyword>
<dbReference type="InterPro" id="IPR020843">
    <property type="entry name" value="ER"/>
</dbReference>
<dbReference type="InterPro" id="IPR011032">
    <property type="entry name" value="GroES-like_sf"/>
</dbReference>
<reference evidence="10" key="1">
    <citation type="journal article" date="2019" name="Int. J. Syst. Evol. Microbiol.">
        <title>The Global Catalogue of Microorganisms (GCM) 10K type strain sequencing project: providing services to taxonomists for standard genome sequencing and annotation.</title>
        <authorList>
            <consortium name="The Broad Institute Genomics Platform"/>
            <consortium name="The Broad Institute Genome Sequencing Center for Infectious Disease"/>
            <person name="Wu L."/>
            <person name="Ma J."/>
        </authorList>
    </citation>
    <scope>NUCLEOTIDE SEQUENCE [LARGE SCALE GENOMIC DNA]</scope>
    <source>
        <strain evidence="10">CCUG 50347</strain>
    </source>
</reference>
<evidence type="ECO:0000256" key="6">
    <source>
        <dbReference type="ARBA" id="ARBA00048262"/>
    </source>
</evidence>
<dbReference type="SMART" id="SM00829">
    <property type="entry name" value="PKS_ER"/>
    <property type="match status" value="1"/>
</dbReference>
<dbReference type="InterPro" id="IPR036291">
    <property type="entry name" value="NAD(P)-bd_dom_sf"/>
</dbReference>